<keyword evidence="4 9" id="KW-0552">Olfaction</keyword>
<evidence type="ECO:0000256" key="3">
    <source>
        <dbReference type="ARBA" id="ARBA00022692"/>
    </source>
</evidence>
<accession>A0A7D5YK28</accession>
<feature type="transmembrane region" description="Helical" evidence="9">
    <location>
        <begin position="323"/>
        <end position="346"/>
    </location>
</feature>
<dbReference type="EMBL" id="MT386798">
    <property type="protein sequence ID" value="QLI62082.1"/>
    <property type="molecule type" value="mRNA"/>
</dbReference>
<reference evidence="11" key="2">
    <citation type="submission" date="2020-04" db="EMBL/GenBank/DDBJ databases">
        <authorList>
            <person name="Yang Y."/>
        </authorList>
    </citation>
    <scope>NUCLEOTIDE SEQUENCE</scope>
    <source>
        <tissue evidence="11">Antennae</tissue>
    </source>
</reference>
<name>A0A7D5YK28_9NEOP</name>
<dbReference type="Pfam" id="PF02949">
    <property type="entry name" value="7tm_6"/>
    <property type="match status" value="1"/>
</dbReference>
<evidence type="ECO:0000256" key="6">
    <source>
        <dbReference type="ARBA" id="ARBA00023136"/>
    </source>
</evidence>
<comment type="similarity">
    <text evidence="9">Belongs to the insect chemoreceptor superfamily. Heteromeric odorant receptor channel (TC 1.A.69) family.</text>
</comment>
<feature type="transmembrane region" description="Helical" evidence="9">
    <location>
        <begin position="215"/>
        <end position="239"/>
    </location>
</feature>
<evidence type="ECO:0000256" key="9">
    <source>
        <dbReference type="RuleBase" id="RU351113"/>
    </source>
</evidence>
<evidence type="ECO:0000313" key="11">
    <source>
        <dbReference type="EMBL" id="QLI62082.1"/>
    </source>
</evidence>
<dbReference type="GO" id="GO:0005886">
    <property type="term" value="C:plasma membrane"/>
    <property type="evidence" value="ECO:0007669"/>
    <property type="project" value="UniProtKB-SubCell"/>
</dbReference>
<evidence type="ECO:0000256" key="5">
    <source>
        <dbReference type="ARBA" id="ARBA00022989"/>
    </source>
</evidence>
<keyword evidence="5 9" id="KW-1133">Transmembrane helix</keyword>
<evidence type="ECO:0000256" key="7">
    <source>
        <dbReference type="ARBA" id="ARBA00023170"/>
    </source>
</evidence>
<keyword evidence="7 9" id="KW-0675">Receptor</keyword>
<dbReference type="GO" id="GO:0005549">
    <property type="term" value="F:odorant binding"/>
    <property type="evidence" value="ECO:0007669"/>
    <property type="project" value="InterPro"/>
</dbReference>
<evidence type="ECO:0000256" key="4">
    <source>
        <dbReference type="ARBA" id="ARBA00022725"/>
    </source>
</evidence>
<keyword evidence="6 9" id="KW-0472">Membrane</keyword>
<proteinExistence type="evidence at transcript level"/>
<keyword evidence="3 9" id="KW-0812">Transmembrane</keyword>
<dbReference type="AlphaFoldDB" id="A0A7D5YK28"/>
<sequence length="425" mass="49404">MAEQLHIDKLLQKIKFLFRFNGLSLESRKRTKVETIICRCLYVFNFLWLNMDVLGEIIWFLDGINNGKSFLELSYTTPCVGISVLADFQSIIHILKEDAINQLIEELRELEKKERNLGKNSNELELSRECESELERLENVERKEIIKEETNICNFAVMSQMFWIFMTSLVFTLIPLIITAVKYFKTNELDLILPFPVPFDVKKARYWAIMYMHHVWSSFLVIQNGTAFITIFYICCSFIRIHFRLLKYNFERIVSDVDGCEIISNEHNKFRCKLINLIKYHQDIISAVNLLEFVSSNIIFCYFTASSVLICLTGFNLTISNDMIIVLTFAVFLLLSLTQIFLLCYFGDMIVSSSMEVSDVLYNSHLTLADPKLAKLLLLVQIRAQKPCKLTAANYADLNLRAFTKILSTSWSYFALLNTMYSTDI</sequence>
<keyword evidence="2 9" id="KW-0716">Sensory transduction</keyword>
<dbReference type="InterPro" id="IPR004117">
    <property type="entry name" value="7tm6_olfct_rcpt"/>
</dbReference>
<dbReference type="GO" id="GO:0004984">
    <property type="term" value="F:olfactory receptor activity"/>
    <property type="evidence" value="ECO:0007669"/>
    <property type="project" value="InterPro"/>
</dbReference>
<feature type="transmembrane region" description="Helical" evidence="9">
    <location>
        <begin position="162"/>
        <end position="184"/>
    </location>
</feature>
<comment type="caution">
    <text evidence="9">Lacks conserved residue(s) required for the propagation of feature annotation.</text>
</comment>
<evidence type="ECO:0000256" key="8">
    <source>
        <dbReference type="ARBA" id="ARBA00023224"/>
    </source>
</evidence>
<protein>
    <recommendedName>
        <fullName evidence="9">Odorant receptor</fullName>
    </recommendedName>
</protein>
<evidence type="ECO:0000256" key="2">
    <source>
        <dbReference type="ARBA" id="ARBA00022606"/>
    </source>
</evidence>
<dbReference type="GO" id="GO:0007165">
    <property type="term" value="P:signal transduction"/>
    <property type="evidence" value="ECO:0007669"/>
    <property type="project" value="UniProtKB-KW"/>
</dbReference>
<comment type="subcellular location">
    <subcellularLocation>
        <location evidence="9">Cell membrane</location>
        <topology evidence="9">Multi-pass membrane protein</topology>
    </subcellularLocation>
    <subcellularLocation>
        <location evidence="1">Membrane</location>
        <topology evidence="1">Multi-pass membrane protein</topology>
    </subcellularLocation>
</comment>
<feature type="transmembrane region" description="Helical" evidence="9">
    <location>
        <begin position="299"/>
        <end position="317"/>
    </location>
</feature>
<organism evidence="11">
    <name type="scientific">Streltzoviella insularis</name>
    <dbReference type="NCBI Taxonomy" id="1206366"/>
    <lineage>
        <taxon>Eukaryota</taxon>
        <taxon>Metazoa</taxon>
        <taxon>Ecdysozoa</taxon>
        <taxon>Arthropoda</taxon>
        <taxon>Hexapoda</taxon>
        <taxon>Insecta</taxon>
        <taxon>Pterygota</taxon>
        <taxon>Neoptera</taxon>
        <taxon>Endopterygota</taxon>
        <taxon>Lepidoptera</taxon>
        <taxon>Glossata</taxon>
        <taxon>Ditrysia</taxon>
        <taxon>Cossoidea</taxon>
        <taxon>Cossidae</taxon>
        <taxon>Cossinae</taxon>
        <taxon>Streltzoviella</taxon>
    </lineage>
</organism>
<dbReference type="PANTHER" id="PTHR21137">
    <property type="entry name" value="ODORANT RECEPTOR"/>
    <property type="match status" value="1"/>
</dbReference>
<feature type="coiled-coil region" evidence="10">
    <location>
        <begin position="93"/>
        <end position="143"/>
    </location>
</feature>
<reference evidence="11" key="1">
    <citation type="journal article" date="2019" name="Sci. Rep.">
        <title>Antennal transcriptome analyses and olfactory protein identification in an important wood-boring moth pest, Streltzoviella insularis (Lepidoptera: Cossidae).</title>
        <authorList>
            <person name="Yang Y"/>
            <person name="Li W"/>
            <person name="Tao J Zong.S."/>
        </authorList>
    </citation>
    <scope>NUCLEOTIDE SEQUENCE</scope>
    <source>
        <tissue evidence="11">Antennae</tissue>
    </source>
</reference>
<keyword evidence="8 9" id="KW-0807">Transducer</keyword>
<evidence type="ECO:0000256" key="1">
    <source>
        <dbReference type="ARBA" id="ARBA00004141"/>
    </source>
</evidence>
<evidence type="ECO:0000256" key="10">
    <source>
        <dbReference type="SAM" id="Coils"/>
    </source>
</evidence>
<dbReference type="PANTHER" id="PTHR21137:SF44">
    <property type="entry name" value="ODORANT RECEPTOR 13A-RELATED"/>
    <property type="match status" value="1"/>
</dbReference>
<keyword evidence="10" id="KW-0175">Coiled coil</keyword>